<dbReference type="InterPro" id="IPR006140">
    <property type="entry name" value="D-isomer_DH_NAD-bd"/>
</dbReference>
<dbReference type="GO" id="GO:0051287">
    <property type="term" value="F:NAD binding"/>
    <property type="evidence" value="ECO:0007669"/>
    <property type="project" value="InterPro"/>
</dbReference>
<dbReference type="Proteomes" id="UP000184512">
    <property type="component" value="Unassembled WGS sequence"/>
</dbReference>
<keyword evidence="5" id="KW-1185">Reference proteome</keyword>
<dbReference type="PANTHER" id="PTHR43333:SF1">
    <property type="entry name" value="D-ISOMER SPECIFIC 2-HYDROXYACID DEHYDROGENASE NAD-BINDING DOMAIN-CONTAINING PROTEIN"/>
    <property type="match status" value="1"/>
</dbReference>
<dbReference type="AlphaFoldDB" id="A0A1M6K123"/>
<name>A0A1M6K123_9ACTN</name>
<keyword evidence="2" id="KW-0520">NAD</keyword>
<sequence length="317" mass="33229">MKVLVPKAYRGKLPKIDDAEIVIIDQRVPVPKEHLDAEVLVAWGQPPEVLRDSAERLTKLRLVQAFLAGPDPVVAAGFAQEVPISSGVGLHDGPVAEHALALILALLRHLPLAVQNAERHVWDVKHAGSMKERADDGRVTTLDGANVTIWGYGSIGSTLAPHISLLGGNVTGAARTAGVRGGVTVVDDAGLADVLAETDVLVMILPTHPSTAKAMDAQRFAQLKEGAVLVNVGRGNTVDEKALVAALESGRLAGAAIDVTEVEPLPAGSPLWDLPNLLITPHIAGGRPQNADKLLAHNIAAVRAGGEVRNLVRVTGR</sequence>
<evidence type="ECO:0000313" key="5">
    <source>
        <dbReference type="Proteomes" id="UP000184512"/>
    </source>
</evidence>
<dbReference type="SUPFAM" id="SSF51735">
    <property type="entry name" value="NAD(P)-binding Rossmann-fold domains"/>
    <property type="match status" value="1"/>
</dbReference>
<dbReference type="InterPro" id="IPR036291">
    <property type="entry name" value="NAD(P)-bd_dom_sf"/>
</dbReference>
<proteinExistence type="predicted"/>
<evidence type="ECO:0000256" key="1">
    <source>
        <dbReference type="ARBA" id="ARBA00023002"/>
    </source>
</evidence>
<dbReference type="OrthoDB" id="4324715at2"/>
<protein>
    <submittedName>
        <fullName evidence="4">Phosphoglycerate dehydrogenase</fullName>
    </submittedName>
</protein>
<dbReference type="Gene3D" id="3.40.50.720">
    <property type="entry name" value="NAD(P)-binding Rossmann-like Domain"/>
    <property type="match status" value="2"/>
</dbReference>
<dbReference type="Pfam" id="PF02826">
    <property type="entry name" value="2-Hacid_dh_C"/>
    <property type="match status" value="1"/>
</dbReference>
<keyword evidence="1" id="KW-0560">Oxidoreductase</keyword>
<dbReference type="STRING" id="1123357.SAMN02745244_02713"/>
<accession>A0A1M6K123</accession>
<dbReference type="PANTHER" id="PTHR43333">
    <property type="entry name" value="2-HACID_DH_C DOMAIN-CONTAINING PROTEIN"/>
    <property type="match status" value="1"/>
</dbReference>
<reference evidence="4 5" key="1">
    <citation type="submission" date="2016-11" db="EMBL/GenBank/DDBJ databases">
        <authorList>
            <person name="Jaros S."/>
            <person name="Januszkiewicz K."/>
            <person name="Wedrychowicz H."/>
        </authorList>
    </citation>
    <scope>NUCLEOTIDE SEQUENCE [LARGE SCALE GENOMIC DNA]</scope>
    <source>
        <strain evidence="4 5">DSM 12906</strain>
    </source>
</reference>
<dbReference type="SUPFAM" id="SSF52283">
    <property type="entry name" value="Formate/glycerate dehydrogenase catalytic domain-like"/>
    <property type="match status" value="1"/>
</dbReference>
<feature type="domain" description="D-isomer specific 2-hydroxyacid dehydrogenase NAD-binding" evidence="3">
    <location>
        <begin position="100"/>
        <end position="284"/>
    </location>
</feature>
<evidence type="ECO:0000259" key="3">
    <source>
        <dbReference type="Pfam" id="PF02826"/>
    </source>
</evidence>
<evidence type="ECO:0000313" key="4">
    <source>
        <dbReference type="EMBL" id="SHJ52681.1"/>
    </source>
</evidence>
<gene>
    <name evidence="4" type="ORF">SAMN02745244_02713</name>
</gene>
<dbReference type="EMBL" id="FQZG01000055">
    <property type="protein sequence ID" value="SHJ52681.1"/>
    <property type="molecule type" value="Genomic_DNA"/>
</dbReference>
<evidence type="ECO:0000256" key="2">
    <source>
        <dbReference type="ARBA" id="ARBA00023027"/>
    </source>
</evidence>
<organism evidence="4 5">
    <name type="scientific">Tessaracoccus bendigoensis DSM 12906</name>
    <dbReference type="NCBI Taxonomy" id="1123357"/>
    <lineage>
        <taxon>Bacteria</taxon>
        <taxon>Bacillati</taxon>
        <taxon>Actinomycetota</taxon>
        <taxon>Actinomycetes</taxon>
        <taxon>Propionibacteriales</taxon>
        <taxon>Propionibacteriaceae</taxon>
        <taxon>Tessaracoccus</taxon>
    </lineage>
</organism>
<dbReference type="RefSeq" id="WP_073189182.1">
    <property type="nucleotide sequence ID" value="NZ_FQZG01000055.1"/>
</dbReference>
<dbReference type="GO" id="GO:0016491">
    <property type="term" value="F:oxidoreductase activity"/>
    <property type="evidence" value="ECO:0007669"/>
    <property type="project" value="UniProtKB-KW"/>
</dbReference>